<keyword evidence="3" id="KW-0813">Transport</keyword>
<gene>
    <name evidence="10" type="ORF">IQ35_01276</name>
</gene>
<feature type="transmembrane region" description="Helical" evidence="8">
    <location>
        <begin position="81"/>
        <end position="100"/>
    </location>
</feature>
<comment type="caution">
    <text evidence="10">The sequence shown here is derived from an EMBL/GenBank/DDBJ whole genome shotgun (WGS) entry which is preliminary data.</text>
</comment>
<dbReference type="Proteomes" id="UP000316624">
    <property type="component" value="Unassembled WGS sequence"/>
</dbReference>
<accession>A0A562KI54</accession>
<dbReference type="Gene3D" id="1.20.1720.10">
    <property type="entry name" value="Multidrug resistance protein D"/>
    <property type="match status" value="1"/>
</dbReference>
<feature type="transmembrane region" description="Helical" evidence="8">
    <location>
        <begin position="396"/>
        <end position="417"/>
    </location>
</feature>
<dbReference type="Pfam" id="PF07690">
    <property type="entry name" value="MFS_1"/>
    <property type="match status" value="1"/>
</dbReference>
<feature type="transmembrane region" description="Helical" evidence="8">
    <location>
        <begin position="51"/>
        <end position="74"/>
    </location>
</feature>
<keyword evidence="4" id="KW-1003">Cell membrane</keyword>
<feature type="transmembrane region" description="Helical" evidence="8">
    <location>
        <begin position="14"/>
        <end position="39"/>
    </location>
</feature>
<evidence type="ECO:0000256" key="5">
    <source>
        <dbReference type="ARBA" id="ARBA00022692"/>
    </source>
</evidence>
<sequence>MTAPAYPEPGRRRLITFSVLVATMMTSLDMTIANVALPHIQGSVSASQEEIIWVLTSYMVAAAIFTPVTGWLASRFGQKRVMMLSIIGFTFVSGLCGIANNLSELVLFRILQGVCGAALVPISQAVLLDINPPERHGPAMAIWGMGAIVGPIIGPALGGWLTDNFSWRWVFYINVPFGVLSCIGLASFASARQDAPPRFDFVGFGLLAIAIASFQLMFDRGQQQDWFSSTEICIEAAFAAFFFYFFLVHTLTTDRPFVDIRLFKDRNFVVGCIFGMFMGAVLFSVLALLPPMLEGLMGYPVVLTGLVTAPRGIGTMISMYMAGQLVRRLDVRIPLFAGLLIFCVSSHMMTGFSLQMDERLVITSAFVQGLASGLVFLSISTLVFASLDQRFRNEGAAIFTLLRSIGGTIGIAVLQAMTIRNSATVHARLVEGVRPDNPVMAWRVPDFDFTLPSAVARLNAEITRQASMVAYIDSFWMLFAGSIAVMPLLLLARPPKRRPGEGDAPVIHLD</sequence>
<dbReference type="PROSITE" id="PS50850">
    <property type="entry name" value="MFS"/>
    <property type="match status" value="1"/>
</dbReference>
<evidence type="ECO:0000256" key="1">
    <source>
        <dbReference type="ARBA" id="ARBA00004651"/>
    </source>
</evidence>
<keyword evidence="11" id="KW-1185">Reference proteome</keyword>
<protein>
    <submittedName>
        <fullName evidence="10">DHA2 family multidrug resistance protein</fullName>
    </submittedName>
</protein>
<reference evidence="10 11" key="1">
    <citation type="journal article" date="2015" name="Stand. Genomic Sci.">
        <title>Genomic Encyclopedia of Bacterial and Archaeal Type Strains, Phase III: the genomes of soil and plant-associated and newly described type strains.</title>
        <authorList>
            <person name="Whitman W.B."/>
            <person name="Woyke T."/>
            <person name="Klenk H.P."/>
            <person name="Zhou Y."/>
            <person name="Lilburn T.G."/>
            <person name="Beck B.J."/>
            <person name="De Vos P."/>
            <person name="Vandamme P."/>
            <person name="Eisen J.A."/>
            <person name="Garrity G."/>
            <person name="Hugenholtz P."/>
            <person name="Kyrpides N.C."/>
        </authorList>
    </citation>
    <scope>NUCLEOTIDE SEQUENCE [LARGE SCALE GENOMIC DNA]</scope>
    <source>
        <strain evidence="10 11">CGMCC 1.7748</strain>
    </source>
</reference>
<proteinExistence type="inferred from homology"/>
<feature type="domain" description="Major facilitator superfamily (MFS) profile" evidence="9">
    <location>
        <begin position="15"/>
        <end position="498"/>
    </location>
</feature>
<dbReference type="PANTHER" id="PTHR42718">
    <property type="entry name" value="MAJOR FACILITATOR SUPERFAMILY MULTIDRUG TRANSPORTER MFSC"/>
    <property type="match status" value="1"/>
</dbReference>
<dbReference type="NCBIfam" id="TIGR00711">
    <property type="entry name" value="efflux_EmrB"/>
    <property type="match status" value="1"/>
</dbReference>
<evidence type="ECO:0000313" key="10">
    <source>
        <dbReference type="EMBL" id="TWH95024.1"/>
    </source>
</evidence>
<evidence type="ECO:0000256" key="3">
    <source>
        <dbReference type="ARBA" id="ARBA00022448"/>
    </source>
</evidence>
<keyword evidence="6 8" id="KW-1133">Transmembrane helix</keyword>
<dbReference type="Gene3D" id="1.20.1250.20">
    <property type="entry name" value="MFS general substrate transporter like domains"/>
    <property type="match status" value="1"/>
</dbReference>
<feature type="transmembrane region" description="Helical" evidence="8">
    <location>
        <begin position="268"/>
        <end position="289"/>
    </location>
</feature>
<comment type="similarity">
    <text evidence="2">Belongs to the major facilitator superfamily. EmrB family.</text>
</comment>
<name>A0A562KI54_SPHWJ</name>
<dbReference type="PANTHER" id="PTHR42718:SF9">
    <property type="entry name" value="MAJOR FACILITATOR SUPERFAMILY MULTIDRUG TRANSPORTER MFSC"/>
    <property type="match status" value="1"/>
</dbReference>
<dbReference type="InterPro" id="IPR004638">
    <property type="entry name" value="EmrB-like"/>
</dbReference>
<keyword evidence="7 8" id="KW-0472">Membrane</keyword>
<feature type="transmembrane region" description="Helical" evidence="8">
    <location>
        <begin position="474"/>
        <end position="492"/>
    </location>
</feature>
<organism evidence="10 11">
    <name type="scientific">Sphingobium wenxiniae (strain DSM 21828 / CGMCC 1.7748 / JZ-1)</name>
    <dbReference type="NCBI Taxonomy" id="595605"/>
    <lineage>
        <taxon>Bacteria</taxon>
        <taxon>Pseudomonadati</taxon>
        <taxon>Pseudomonadota</taxon>
        <taxon>Alphaproteobacteria</taxon>
        <taxon>Sphingomonadales</taxon>
        <taxon>Sphingomonadaceae</taxon>
        <taxon>Sphingobium</taxon>
    </lineage>
</organism>
<evidence type="ECO:0000256" key="2">
    <source>
        <dbReference type="ARBA" id="ARBA00008537"/>
    </source>
</evidence>
<dbReference type="RefSeq" id="WP_021245632.1">
    <property type="nucleotide sequence ID" value="NZ_JACIIY010000002.1"/>
</dbReference>
<evidence type="ECO:0000256" key="8">
    <source>
        <dbReference type="SAM" id="Phobius"/>
    </source>
</evidence>
<evidence type="ECO:0000313" key="11">
    <source>
        <dbReference type="Proteomes" id="UP000316624"/>
    </source>
</evidence>
<dbReference type="EMBL" id="VLKK01000004">
    <property type="protein sequence ID" value="TWH95024.1"/>
    <property type="molecule type" value="Genomic_DNA"/>
</dbReference>
<keyword evidence="5 8" id="KW-0812">Transmembrane</keyword>
<dbReference type="PRINTS" id="PR01036">
    <property type="entry name" value="TCRTETB"/>
</dbReference>
<feature type="transmembrane region" description="Helical" evidence="8">
    <location>
        <begin position="333"/>
        <end position="354"/>
    </location>
</feature>
<feature type="transmembrane region" description="Helical" evidence="8">
    <location>
        <begin position="226"/>
        <end position="247"/>
    </location>
</feature>
<dbReference type="AlphaFoldDB" id="A0A562KI54"/>
<dbReference type="GO" id="GO:0022857">
    <property type="term" value="F:transmembrane transporter activity"/>
    <property type="evidence" value="ECO:0007669"/>
    <property type="project" value="InterPro"/>
</dbReference>
<feature type="transmembrane region" description="Helical" evidence="8">
    <location>
        <begin position="201"/>
        <end position="220"/>
    </location>
</feature>
<feature type="transmembrane region" description="Helical" evidence="8">
    <location>
        <begin position="301"/>
        <end position="321"/>
    </location>
</feature>
<feature type="transmembrane region" description="Helical" evidence="8">
    <location>
        <begin position="360"/>
        <end position="384"/>
    </location>
</feature>
<evidence type="ECO:0000256" key="7">
    <source>
        <dbReference type="ARBA" id="ARBA00023136"/>
    </source>
</evidence>
<dbReference type="InterPro" id="IPR036259">
    <property type="entry name" value="MFS_trans_sf"/>
</dbReference>
<evidence type="ECO:0000256" key="6">
    <source>
        <dbReference type="ARBA" id="ARBA00022989"/>
    </source>
</evidence>
<dbReference type="InterPro" id="IPR011701">
    <property type="entry name" value="MFS"/>
</dbReference>
<feature type="transmembrane region" description="Helical" evidence="8">
    <location>
        <begin position="169"/>
        <end position="189"/>
    </location>
</feature>
<dbReference type="GO" id="GO:0005886">
    <property type="term" value="C:plasma membrane"/>
    <property type="evidence" value="ECO:0007669"/>
    <property type="project" value="UniProtKB-SubCell"/>
</dbReference>
<dbReference type="SUPFAM" id="SSF103473">
    <property type="entry name" value="MFS general substrate transporter"/>
    <property type="match status" value="1"/>
</dbReference>
<comment type="subcellular location">
    <subcellularLocation>
        <location evidence="1">Cell membrane</location>
        <topology evidence="1">Multi-pass membrane protein</topology>
    </subcellularLocation>
</comment>
<evidence type="ECO:0000259" key="9">
    <source>
        <dbReference type="PROSITE" id="PS50850"/>
    </source>
</evidence>
<feature type="transmembrane region" description="Helical" evidence="8">
    <location>
        <begin position="106"/>
        <end position="128"/>
    </location>
</feature>
<dbReference type="CDD" id="cd17503">
    <property type="entry name" value="MFS_LmrB_MDR_like"/>
    <property type="match status" value="1"/>
</dbReference>
<evidence type="ECO:0000256" key="4">
    <source>
        <dbReference type="ARBA" id="ARBA00022475"/>
    </source>
</evidence>
<feature type="transmembrane region" description="Helical" evidence="8">
    <location>
        <begin position="140"/>
        <end position="157"/>
    </location>
</feature>
<dbReference type="InterPro" id="IPR020846">
    <property type="entry name" value="MFS_dom"/>
</dbReference>